<comment type="cofactor">
    <cofactor evidence="1">
        <name>Mg(2+)</name>
        <dbReference type="ChEBI" id="CHEBI:18420"/>
    </cofactor>
</comment>
<evidence type="ECO:0000256" key="2">
    <source>
        <dbReference type="ARBA" id="ARBA00022723"/>
    </source>
</evidence>
<gene>
    <name evidence="6" type="ORF">J2Z79_002171</name>
</gene>
<dbReference type="RefSeq" id="WP_342589466.1">
    <property type="nucleotide sequence ID" value="NZ_JAGGLG010000017.1"/>
</dbReference>
<sequence>MNELWRSLGLEGKRAIIIHHDDLGLTHAQEQAYERLGLPTGSVMVPGPWAPRPRQGDLGVHVTLTSEWPAPRLRPLTGGASLRDAAGYLPATLEAAWRQLDPGEAAAEMRAQLEAALALGIDVTHLDTHMGAVLRPDLAAAYHSLAVEHRLPALLPDEASYEMLPEPFRQDLVALCERSPLPRLRIVDGYHIPPAERKAWYCDTLSRLGPGVYHLIHHAAVPTDEGRALADWEGRQADLEALQDPDVRRVLAEFVLITYRDVRDALRRVM</sequence>
<evidence type="ECO:0000256" key="5">
    <source>
        <dbReference type="ARBA" id="ARBA00023277"/>
    </source>
</evidence>
<name>A0ABS4JUY5_9FIRM</name>
<accession>A0ABS4JUY5</accession>
<dbReference type="InterPro" id="IPR006879">
    <property type="entry name" value="YdjC-like"/>
</dbReference>
<dbReference type="Gene3D" id="3.20.20.370">
    <property type="entry name" value="Glycoside hydrolase/deacetylase"/>
    <property type="match status" value="1"/>
</dbReference>
<dbReference type="InterPro" id="IPR011330">
    <property type="entry name" value="Glyco_hydro/deAcase_b/a-brl"/>
</dbReference>
<keyword evidence="5" id="KW-0119">Carbohydrate metabolism</keyword>
<organism evidence="6 7">
    <name type="scientific">Symbiobacterium terraclitae</name>
    <dbReference type="NCBI Taxonomy" id="557451"/>
    <lineage>
        <taxon>Bacteria</taxon>
        <taxon>Bacillati</taxon>
        <taxon>Bacillota</taxon>
        <taxon>Clostridia</taxon>
        <taxon>Eubacteriales</taxon>
        <taxon>Symbiobacteriaceae</taxon>
        <taxon>Symbiobacterium</taxon>
    </lineage>
</organism>
<evidence type="ECO:0000256" key="3">
    <source>
        <dbReference type="ARBA" id="ARBA00022801"/>
    </source>
</evidence>
<evidence type="ECO:0000256" key="4">
    <source>
        <dbReference type="ARBA" id="ARBA00022842"/>
    </source>
</evidence>
<keyword evidence="7" id="KW-1185">Reference proteome</keyword>
<evidence type="ECO:0000313" key="7">
    <source>
        <dbReference type="Proteomes" id="UP001519289"/>
    </source>
</evidence>
<dbReference type="EMBL" id="JAGGLG010000017">
    <property type="protein sequence ID" value="MBP2018756.1"/>
    <property type="molecule type" value="Genomic_DNA"/>
</dbReference>
<evidence type="ECO:0000256" key="1">
    <source>
        <dbReference type="ARBA" id="ARBA00001946"/>
    </source>
</evidence>
<protein>
    <recommendedName>
        <fullName evidence="8">ChbG/HpnK family deacetylase</fullName>
    </recommendedName>
</protein>
<keyword evidence="2" id="KW-0479">Metal-binding</keyword>
<evidence type="ECO:0008006" key="8">
    <source>
        <dbReference type="Google" id="ProtNLM"/>
    </source>
</evidence>
<comment type="caution">
    <text evidence="6">The sequence shown here is derived from an EMBL/GenBank/DDBJ whole genome shotgun (WGS) entry which is preliminary data.</text>
</comment>
<dbReference type="Proteomes" id="UP001519289">
    <property type="component" value="Unassembled WGS sequence"/>
</dbReference>
<evidence type="ECO:0000313" key="6">
    <source>
        <dbReference type="EMBL" id="MBP2018756.1"/>
    </source>
</evidence>
<keyword evidence="4" id="KW-0460">Magnesium</keyword>
<keyword evidence="3" id="KW-0378">Hydrolase</keyword>
<reference evidence="6 7" key="1">
    <citation type="submission" date="2021-03" db="EMBL/GenBank/DDBJ databases">
        <title>Genomic Encyclopedia of Type Strains, Phase IV (KMG-IV): sequencing the most valuable type-strain genomes for metagenomic binning, comparative biology and taxonomic classification.</title>
        <authorList>
            <person name="Goeker M."/>
        </authorList>
    </citation>
    <scope>NUCLEOTIDE SEQUENCE [LARGE SCALE GENOMIC DNA]</scope>
    <source>
        <strain evidence="6 7">DSM 27138</strain>
    </source>
</reference>
<proteinExistence type="predicted"/>
<dbReference type="Pfam" id="PF04794">
    <property type="entry name" value="YdjC"/>
    <property type="match status" value="1"/>
</dbReference>
<dbReference type="SUPFAM" id="SSF88713">
    <property type="entry name" value="Glycoside hydrolase/deacetylase"/>
    <property type="match status" value="1"/>
</dbReference>